<organism evidence="1 2">
    <name type="scientific">Streptomyces argyrophylli</name>
    <dbReference type="NCBI Taxonomy" id="2726118"/>
    <lineage>
        <taxon>Bacteria</taxon>
        <taxon>Bacillati</taxon>
        <taxon>Actinomycetota</taxon>
        <taxon>Actinomycetes</taxon>
        <taxon>Kitasatosporales</taxon>
        <taxon>Streptomycetaceae</taxon>
        <taxon>Streptomyces</taxon>
    </lineage>
</organism>
<evidence type="ECO:0000313" key="1">
    <source>
        <dbReference type="EMBL" id="QJS08124.1"/>
    </source>
</evidence>
<evidence type="ECO:0000313" key="2">
    <source>
        <dbReference type="Proteomes" id="UP000502641"/>
    </source>
</evidence>
<protein>
    <submittedName>
        <fullName evidence="1">Uncharacterized protein</fullName>
    </submittedName>
</protein>
<sequence length="77" mass="8297">MSGGRGVLAVYLAGRDSRGGTFRFLVRTDHGHHVVMADHLTDPGWEADPAVCQALPAYLRDALARHRGRDAAMTPTA</sequence>
<dbReference type="EMBL" id="CP053189">
    <property type="protein sequence ID" value="QJS08124.1"/>
    <property type="molecule type" value="Genomic_DNA"/>
</dbReference>
<accession>A0A6M4PCR4</accession>
<name>A0A6M4PCR4_9ACTN</name>
<gene>
    <name evidence="1" type="ORF">HKX69_34545</name>
</gene>
<dbReference type="AlphaFoldDB" id="A0A6M4PCR4"/>
<keyword evidence="2" id="KW-1185">Reference proteome</keyword>
<reference evidence="1 2" key="1">
    <citation type="submission" date="2020-05" db="EMBL/GenBank/DDBJ databases">
        <authorList>
            <person name="Li K."/>
        </authorList>
    </citation>
    <scope>NUCLEOTIDE SEQUENCE [LARGE SCALE GENOMIC DNA]</scope>
    <source>
        <strain evidence="2">jing01</strain>
    </source>
</reference>
<dbReference type="KEGG" id="sarg:HKX69_34545"/>
<proteinExistence type="predicted"/>
<dbReference type="Proteomes" id="UP000502641">
    <property type="component" value="Chromosome"/>
</dbReference>
<dbReference type="RefSeq" id="WP_171150020.1">
    <property type="nucleotide sequence ID" value="NZ_CP053189.1"/>
</dbReference>